<keyword evidence="5" id="KW-1185">Reference proteome</keyword>
<evidence type="ECO:0000256" key="1">
    <source>
        <dbReference type="SAM" id="Coils"/>
    </source>
</evidence>
<keyword evidence="3" id="KW-0732">Signal</keyword>
<dbReference type="OMA" id="SIAFHIE"/>
<proteinExistence type="predicted"/>
<accession>U6GI78</accession>
<dbReference type="EMBL" id="HG671097">
    <property type="protein sequence ID" value="CDI79875.1"/>
    <property type="molecule type" value="Genomic_DNA"/>
</dbReference>
<evidence type="ECO:0000256" key="3">
    <source>
        <dbReference type="SAM" id="SignalP"/>
    </source>
</evidence>
<dbReference type="OrthoDB" id="347769at2759"/>
<feature type="coiled-coil region" evidence="1">
    <location>
        <begin position="416"/>
        <end position="450"/>
    </location>
</feature>
<dbReference type="RefSeq" id="XP_013250074.1">
    <property type="nucleotide sequence ID" value="XM_013394620.1"/>
</dbReference>
<keyword evidence="2" id="KW-0472">Membrane</keyword>
<dbReference type="GeneID" id="25269326"/>
<dbReference type="VEuPathDB" id="ToxoDB:EAH_00012560"/>
<feature type="signal peptide" evidence="3">
    <location>
        <begin position="1"/>
        <end position="18"/>
    </location>
</feature>
<protein>
    <recommendedName>
        <fullName evidence="6">Myosin heavy chain</fullName>
    </recommendedName>
</protein>
<evidence type="ECO:0000313" key="5">
    <source>
        <dbReference type="Proteomes" id="UP000018050"/>
    </source>
</evidence>
<organism evidence="4 5">
    <name type="scientific">Eimeria acervulina</name>
    <name type="common">Coccidian parasite</name>
    <dbReference type="NCBI Taxonomy" id="5801"/>
    <lineage>
        <taxon>Eukaryota</taxon>
        <taxon>Sar</taxon>
        <taxon>Alveolata</taxon>
        <taxon>Apicomplexa</taxon>
        <taxon>Conoidasida</taxon>
        <taxon>Coccidia</taxon>
        <taxon>Eucoccidiorida</taxon>
        <taxon>Eimeriorina</taxon>
        <taxon>Eimeriidae</taxon>
        <taxon>Eimeria</taxon>
    </lineage>
</organism>
<dbReference type="Proteomes" id="UP000018050">
    <property type="component" value="Unassembled WGS sequence"/>
</dbReference>
<keyword evidence="1" id="KW-0175">Coiled coil</keyword>
<keyword evidence="2" id="KW-1133">Transmembrane helix</keyword>
<reference evidence="4" key="1">
    <citation type="submission" date="2013-10" db="EMBL/GenBank/DDBJ databases">
        <title>Genomic analysis of the causative agents of coccidiosis in chickens.</title>
        <authorList>
            <person name="Reid A.J."/>
            <person name="Blake D."/>
            <person name="Billington K."/>
            <person name="Browne H."/>
            <person name="Dunn M."/>
            <person name="Hung S."/>
            <person name="Kawahara F."/>
            <person name="Miranda-Saavedra D."/>
            <person name="Mourier T."/>
            <person name="Nagra H."/>
            <person name="Otto T.D."/>
            <person name="Rawlings N."/>
            <person name="Sanchez A."/>
            <person name="Sanders M."/>
            <person name="Subramaniam C."/>
            <person name="Tay Y."/>
            <person name="Dear P."/>
            <person name="Doerig C."/>
            <person name="Gruber A."/>
            <person name="Parkinson J."/>
            <person name="Shirley M."/>
            <person name="Wan K.L."/>
            <person name="Berriman M."/>
            <person name="Tomley F."/>
            <person name="Pain A."/>
        </authorList>
    </citation>
    <scope>NUCLEOTIDE SEQUENCE</scope>
    <source>
        <strain evidence="4">Houghton</strain>
    </source>
</reference>
<name>U6GI78_EIMAC</name>
<evidence type="ECO:0000256" key="2">
    <source>
        <dbReference type="SAM" id="Phobius"/>
    </source>
</evidence>
<evidence type="ECO:0000313" key="4">
    <source>
        <dbReference type="EMBL" id="CDI79875.1"/>
    </source>
</evidence>
<evidence type="ECO:0008006" key="6">
    <source>
        <dbReference type="Google" id="ProtNLM"/>
    </source>
</evidence>
<dbReference type="AlphaFoldDB" id="U6GI78"/>
<gene>
    <name evidence="4" type="ORF">EAH_00012560</name>
</gene>
<feature type="transmembrane region" description="Helical" evidence="2">
    <location>
        <begin position="126"/>
        <end position="145"/>
    </location>
</feature>
<reference evidence="4" key="2">
    <citation type="submission" date="2013-10" db="EMBL/GenBank/DDBJ databases">
        <authorList>
            <person name="Aslett M."/>
        </authorList>
    </citation>
    <scope>NUCLEOTIDE SEQUENCE</scope>
    <source>
        <strain evidence="4">Houghton</strain>
    </source>
</reference>
<feature type="chain" id="PRO_5004669945" description="Myosin heavy chain" evidence="3">
    <location>
        <begin position="19"/>
        <end position="713"/>
    </location>
</feature>
<sequence length="713" mass="77169">MQYLTVLTLAGWLGIAFGDAVAANSNLASVGSEVQTEVQGESALSVGSWTTGDLHDYATVTANLPSDHHANAGMSAGFADSAAPKFPTTISSEESPYLLAPKTIQSNVAPERPSPQRSNVSRRRPLHTFGAAAILFIACLGLLAGKYMGAFGDKKKEEQPQPEQQQQATNYGDLTKQLNDLEDMHPLAVWLTKVTNSRESRSALLNFCKSMEQAKQVQGEVSAGSWDSVNSPPEAVMQEALENGISELSRLVEAAREHGLFLVQRALTTPSPAQQWKQGLNTLSGVDLPAAASLALYFERLDFSCTAFKRHAEKVEEELQSLPVFKGAEDAQVLRAVAAEVELAKTAYEVVDMGWRSTMGLESTAKSLVMSRFAWKQMRIYRECRDCLQERLALCSAERERQKSLPQEDTAALEELDAVQNELETGRRLLDAFKAEIEQLQKRRDIESAQPAIQLTEELGQEIKTLLEEASIHMRSIGDIANAEEALNGGMRTRMKAAASRASEEAAVVGRRVADILMEADLGAQLLYDTSEMTQADAPGSSVSKAVLDPSLLKKVTESLQQLEDDAKTAARDFSTAAVGPAMGSSQAVGMETIITDNLARKADELLLQAQLLESAELDLRLSSRLSDRMASLVGAGALDPPAGALGVLELSSPRKREFEATLDKVKGYKDMFNSLQDSGEIVEITAAMKGAVLSSVGVVEQELADSNAQIKY</sequence>
<keyword evidence="2" id="KW-0812">Transmembrane</keyword>